<name>A0ABZ3H414_GEOAI</name>
<feature type="transmembrane region" description="Helical" evidence="1">
    <location>
        <begin position="29"/>
        <end position="52"/>
    </location>
</feature>
<keyword evidence="1" id="KW-0812">Transmembrane</keyword>
<protein>
    <submittedName>
        <fullName evidence="2">Uncharacterized protein</fullName>
    </submittedName>
</protein>
<keyword evidence="1" id="KW-0472">Membrane</keyword>
<gene>
    <name evidence="2" type="ORF">LPQ35_07830</name>
</gene>
<accession>A0ABZ3H414</accession>
<keyword evidence="3" id="KW-1185">Reference proteome</keyword>
<dbReference type="RefSeq" id="WP_193808481.1">
    <property type="nucleotide sequence ID" value="NZ_CP087714.1"/>
</dbReference>
<organism evidence="2 3">
    <name type="scientific">Geoglobus acetivorans</name>
    <dbReference type="NCBI Taxonomy" id="565033"/>
    <lineage>
        <taxon>Archaea</taxon>
        <taxon>Methanobacteriati</taxon>
        <taxon>Methanobacteriota</taxon>
        <taxon>Archaeoglobi</taxon>
        <taxon>Archaeoglobales</taxon>
        <taxon>Archaeoglobaceae</taxon>
        <taxon>Geoglobus</taxon>
    </lineage>
</organism>
<dbReference type="GeneID" id="90449589"/>
<dbReference type="Proteomes" id="UP001492541">
    <property type="component" value="Chromosome"/>
</dbReference>
<sequence>MILQNLNLALSEGDLEGRTALTSSVMLSISIYLSGFSLYVSFAVIAVSALFSGARNLRLVLSFSPFIALILLSGLFFNMGYAVRSSLAFAGILSTGAIVYSSRISEVAGALLWLRIPQKYVSLIQLALASLPLLAKDLAEIFWAVDDSGFAKYSKVMKAFVSTSVLRSISLSEALYSKNFAYNPVGELRKPTGKDSVLTAVSLLLLLSTVLQVL</sequence>
<feature type="transmembrane region" description="Helical" evidence="1">
    <location>
        <begin position="59"/>
        <end position="81"/>
    </location>
</feature>
<reference evidence="2 3" key="1">
    <citation type="submission" date="2021-11" db="EMBL/GenBank/DDBJ databases">
        <title>Whole genome of Geoglobus acetivorans.</title>
        <authorList>
            <person name="Liu D."/>
        </authorList>
    </citation>
    <scope>NUCLEOTIDE SEQUENCE [LARGE SCALE GENOMIC DNA]</scope>
    <source>
        <strain evidence="2 3">SBH6</strain>
    </source>
</reference>
<evidence type="ECO:0000313" key="3">
    <source>
        <dbReference type="Proteomes" id="UP001492541"/>
    </source>
</evidence>
<evidence type="ECO:0000313" key="2">
    <source>
        <dbReference type="EMBL" id="XAT63162.1"/>
    </source>
</evidence>
<keyword evidence="1" id="KW-1133">Transmembrane helix</keyword>
<evidence type="ECO:0000256" key="1">
    <source>
        <dbReference type="SAM" id="Phobius"/>
    </source>
</evidence>
<dbReference type="EMBL" id="CP087714">
    <property type="protein sequence ID" value="XAT63162.1"/>
    <property type="molecule type" value="Genomic_DNA"/>
</dbReference>
<proteinExistence type="predicted"/>